<proteinExistence type="predicted"/>
<dbReference type="EMBL" id="ML119899">
    <property type="protein sequence ID" value="RPA71797.1"/>
    <property type="molecule type" value="Genomic_DNA"/>
</dbReference>
<gene>
    <name evidence="2" type="ORF">BJ508DRAFT_85279</name>
</gene>
<feature type="transmembrane region" description="Helical" evidence="1">
    <location>
        <begin position="111"/>
        <end position="131"/>
    </location>
</feature>
<accession>A0A3N4HDU9</accession>
<name>A0A3N4HDU9_ASCIM</name>
<keyword evidence="1" id="KW-0472">Membrane</keyword>
<organism evidence="2 3">
    <name type="scientific">Ascobolus immersus RN42</name>
    <dbReference type="NCBI Taxonomy" id="1160509"/>
    <lineage>
        <taxon>Eukaryota</taxon>
        <taxon>Fungi</taxon>
        <taxon>Dikarya</taxon>
        <taxon>Ascomycota</taxon>
        <taxon>Pezizomycotina</taxon>
        <taxon>Pezizomycetes</taxon>
        <taxon>Pezizales</taxon>
        <taxon>Ascobolaceae</taxon>
        <taxon>Ascobolus</taxon>
    </lineage>
</organism>
<keyword evidence="3" id="KW-1185">Reference proteome</keyword>
<evidence type="ECO:0000313" key="3">
    <source>
        <dbReference type="Proteomes" id="UP000275078"/>
    </source>
</evidence>
<protein>
    <submittedName>
        <fullName evidence="2">Uncharacterized protein</fullName>
    </submittedName>
</protein>
<feature type="transmembrane region" description="Helical" evidence="1">
    <location>
        <begin position="25"/>
        <end position="54"/>
    </location>
</feature>
<dbReference type="Proteomes" id="UP000275078">
    <property type="component" value="Unassembled WGS sequence"/>
</dbReference>
<evidence type="ECO:0000256" key="1">
    <source>
        <dbReference type="SAM" id="Phobius"/>
    </source>
</evidence>
<keyword evidence="1" id="KW-0812">Transmembrane</keyword>
<sequence>MGGHSVLFRIVSRRVMSMEGDAQSIFPYFFFRLLLSARFSFLLFILLFLSFFLWRSGIHKSRSFFRRLAGSKGRLVFVLYYLFLLVLVSFVDCIIRPNLPMQGCFGKISSLLLSVLQLVCFALDWLISLFLHSWSNIAGFLDG</sequence>
<evidence type="ECO:0000313" key="2">
    <source>
        <dbReference type="EMBL" id="RPA71797.1"/>
    </source>
</evidence>
<dbReference type="AlphaFoldDB" id="A0A3N4HDU9"/>
<feature type="transmembrane region" description="Helical" evidence="1">
    <location>
        <begin position="75"/>
        <end position="99"/>
    </location>
</feature>
<keyword evidence="1" id="KW-1133">Transmembrane helix</keyword>
<reference evidence="2 3" key="1">
    <citation type="journal article" date="2018" name="Nat. Ecol. Evol.">
        <title>Pezizomycetes genomes reveal the molecular basis of ectomycorrhizal truffle lifestyle.</title>
        <authorList>
            <person name="Murat C."/>
            <person name="Payen T."/>
            <person name="Noel B."/>
            <person name="Kuo A."/>
            <person name="Morin E."/>
            <person name="Chen J."/>
            <person name="Kohler A."/>
            <person name="Krizsan K."/>
            <person name="Balestrini R."/>
            <person name="Da Silva C."/>
            <person name="Montanini B."/>
            <person name="Hainaut M."/>
            <person name="Levati E."/>
            <person name="Barry K.W."/>
            <person name="Belfiori B."/>
            <person name="Cichocki N."/>
            <person name="Clum A."/>
            <person name="Dockter R.B."/>
            <person name="Fauchery L."/>
            <person name="Guy J."/>
            <person name="Iotti M."/>
            <person name="Le Tacon F."/>
            <person name="Lindquist E.A."/>
            <person name="Lipzen A."/>
            <person name="Malagnac F."/>
            <person name="Mello A."/>
            <person name="Molinier V."/>
            <person name="Miyauchi S."/>
            <person name="Poulain J."/>
            <person name="Riccioni C."/>
            <person name="Rubini A."/>
            <person name="Sitrit Y."/>
            <person name="Splivallo R."/>
            <person name="Traeger S."/>
            <person name="Wang M."/>
            <person name="Zifcakova L."/>
            <person name="Wipf D."/>
            <person name="Zambonelli A."/>
            <person name="Paolocci F."/>
            <person name="Nowrousian M."/>
            <person name="Ottonello S."/>
            <person name="Baldrian P."/>
            <person name="Spatafora J.W."/>
            <person name="Henrissat B."/>
            <person name="Nagy L.G."/>
            <person name="Aury J.M."/>
            <person name="Wincker P."/>
            <person name="Grigoriev I.V."/>
            <person name="Bonfante P."/>
            <person name="Martin F.M."/>
        </authorList>
    </citation>
    <scope>NUCLEOTIDE SEQUENCE [LARGE SCALE GENOMIC DNA]</scope>
    <source>
        <strain evidence="2 3">RN42</strain>
    </source>
</reference>